<evidence type="ECO:0008006" key="3">
    <source>
        <dbReference type="Google" id="ProtNLM"/>
    </source>
</evidence>
<name>A0A1Q2CL52_9ACTN</name>
<evidence type="ECO:0000313" key="1">
    <source>
        <dbReference type="EMBL" id="AQP46847.1"/>
    </source>
</evidence>
<accession>A0A1Q2CL52</accession>
<sequence>MTTPLIRGTSRADLLALPAIMLGFHPHDSCVVLALDGARVKFCARADLDWFSTAFERIADQILTSAENVGAGEFVVLGYGDPDLASIAVSELVDVIGPHNVIEALLTDGRSYWSLTSPGEPVRYRFDTSSVAAQAVYEGLVVCDDRDEALVPVRASAPPAEHVVLSAERSVARLSSARGLRRLQALAEGGPLSDPDALQLAVLLADEDRFSAVLTQLTMSSADAYWERLVEARSVCPERHEPNLLALLALASWLSGRGAAHASCLEQLARRSPDHPVLGLLFRLHRDGVPPRLWDG</sequence>
<dbReference type="Proteomes" id="UP000188145">
    <property type="component" value="Chromosome"/>
</dbReference>
<protein>
    <recommendedName>
        <fullName evidence="3">DUF4192 domain-containing protein</fullName>
    </recommendedName>
</protein>
<dbReference type="RefSeq" id="WP_077685160.1">
    <property type="nucleotide sequence ID" value="NZ_CP019606.1"/>
</dbReference>
<dbReference type="OrthoDB" id="3264463at2"/>
<dbReference type="Pfam" id="PF13830">
    <property type="entry name" value="DUF4192"/>
    <property type="match status" value="1"/>
</dbReference>
<dbReference type="InterPro" id="IPR025447">
    <property type="entry name" value="DUF4192"/>
</dbReference>
<keyword evidence="2" id="KW-1185">Reference proteome</keyword>
<gene>
    <name evidence="1" type="ORF">BW730_04210</name>
</gene>
<reference evidence="2" key="1">
    <citation type="submission" date="2017-02" db="EMBL/GenBank/DDBJ databases">
        <title>Tessaracoccus aquaemaris sp. nov., isolated from the intestine of a Korean rockfish, Sebastes schlegelii, in a marine aquaculture pond.</title>
        <authorList>
            <person name="Tak E.J."/>
            <person name="Bae J.-W."/>
        </authorList>
    </citation>
    <scope>NUCLEOTIDE SEQUENCE [LARGE SCALE GENOMIC DNA]</scope>
    <source>
        <strain evidence="2">NSG39</strain>
    </source>
</reference>
<proteinExistence type="predicted"/>
<dbReference type="KEGG" id="tes:BW730_04210"/>
<evidence type="ECO:0000313" key="2">
    <source>
        <dbReference type="Proteomes" id="UP000188145"/>
    </source>
</evidence>
<dbReference type="AlphaFoldDB" id="A0A1Q2CL52"/>
<dbReference type="EMBL" id="CP019606">
    <property type="protein sequence ID" value="AQP46847.1"/>
    <property type="molecule type" value="Genomic_DNA"/>
</dbReference>
<organism evidence="1 2">
    <name type="scientific">Tessaracoccus aquimaris</name>
    <dbReference type="NCBI Taxonomy" id="1332264"/>
    <lineage>
        <taxon>Bacteria</taxon>
        <taxon>Bacillati</taxon>
        <taxon>Actinomycetota</taxon>
        <taxon>Actinomycetes</taxon>
        <taxon>Propionibacteriales</taxon>
        <taxon>Propionibacteriaceae</taxon>
        <taxon>Tessaracoccus</taxon>
    </lineage>
</organism>
<dbReference type="STRING" id="1332264.BW730_04210"/>